<proteinExistence type="inferred from homology"/>
<dbReference type="EC" id="3.1.3.71" evidence="3"/>
<evidence type="ECO:0000256" key="4">
    <source>
        <dbReference type="ARBA" id="ARBA00021948"/>
    </source>
</evidence>
<organism evidence="8">
    <name type="scientific">uncultured bacterium Contig2</name>
    <dbReference type="NCBI Taxonomy" id="1393529"/>
    <lineage>
        <taxon>Bacteria</taxon>
        <taxon>environmental samples</taxon>
    </lineage>
</organism>
<accession>W0FPB0</accession>
<dbReference type="GO" id="GO:0000287">
    <property type="term" value="F:magnesium ion binding"/>
    <property type="evidence" value="ECO:0007669"/>
    <property type="project" value="InterPro"/>
</dbReference>
<dbReference type="InterPro" id="IPR036702">
    <property type="entry name" value="ComB-like_sf"/>
</dbReference>
<dbReference type="AlphaFoldDB" id="W0FPB0"/>
<evidence type="ECO:0000256" key="1">
    <source>
        <dbReference type="ARBA" id="ARBA00001946"/>
    </source>
</evidence>
<dbReference type="GO" id="GO:0050532">
    <property type="term" value="F:2-phosphosulfolactate phosphatase activity"/>
    <property type="evidence" value="ECO:0007669"/>
    <property type="project" value="UniProtKB-EC"/>
</dbReference>
<dbReference type="SUPFAM" id="SSF142823">
    <property type="entry name" value="ComB-like"/>
    <property type="match status" value="1"/>
</dbReference>
<protein>
    <recommendedName>
        <fullName evidence="4">Probable 2-phosphosulfolactate phosphatase</fullName>
        <ecNumber evidence="3">3.1.3.71</ecNumber>
    </recommendedName>
</protein>
<comment type="similarity">
    <text evidence="2">Belongs to the ComB family.</text>
</comment>
<dbReference type="InterPro" id="IPR005238">
    <property type="entry name" value="ComB-like"/>
</dbReference>
<evidence type="ECO:0000256" key="2">
    <source>
        <dbReference type="ARBA" id="ARBA00009997"/>
    </source>
</evidence>
<evidence type="ECO:0000256" key="6">
    <source>
        <dbReference type="ARBA" id="ARBA00022842"/>
    </source>
</evidence>
<evidence type="ECO:0000256" key="7">
    <source>
        <dbReference type="ARBA" id="ARBA00033711"/>
    </source>
</evidence>
<reference evidence="8" key="1">
    <citation type="journal article" date="2013" name="PLoS ONE">
        <title>Metagenomic insights into the carbohydrate-active enzymes carried by the microorganisms adhering to solid digesta in the rumen of cows.</title>
        <authorList>
            <person name="Wang L."/>
            <person name="Hatem A."/>
            <person name="Catalyurek U.V."/>
            <person name="Morrison M."/>
            <person name="Yu Z."/>
        </authorList>
    </citation>
    <scope>NUCLEOTIDE SEQUENCE</scope>
</reference>
<comment type="cofactor">
    <cofactor evidence="1">
        <name>Mg(2+)</name>
        <dbReference type="ChEBI" id="CHEBI:18420"/>
    </cofactor>
</comment>
<name>W0FPB0_9BACT</name>
<dbReference type="PANTHER" id="PTHR37311">
    <property type="entry name" value="2-PHOSPHOSULFOLACTATE PHOSPHATASE-RELATED"/>
    <property type="match status" value="1"/>
</dbReference>
<dbReference type="EMBL" id="KC246807">
    <property type="protein sequence ID" value="AHF24835.1"/>
    <property type="molecule type" value="Genomic_DNA"/>
</dbReference>
<keyword evidence="6" id="KW-0460">Magnesium</keyword>
<comment type="catalytic activity">
    <reaction evidence="7">
        <text>(2R)-O-phospho-3-sulfolactate + H2O = (2R)-3-sulfolactate + phosphate</text>
        <dbReference type="Rhea" id="RHEA:23416"/>
        <dbReference type="ChEBI" id="CHEBI:15377"/>
        <dbReference type="ChEBI" id="CHEBI:15597"/>
        <dbReference type="ChEBI" id="CHEBI:43474"/>
        <dbReference type="ChEBI" id="CHEBI:58738"/>
        <dbReference type="EC" id="3.1.3.71"/>
    </reaction>
</comment>
<keyword evidence="5" id="KW-0378">Hydrolase</keyword>
<dbReference type="GO" id="GO:0050545">
    <property type="term" value="F:sulfopyruvate decarboxylase activity"/>
    <property type="evidence" value="ECO:0007669"/>
    <property type="project" value="TreeGrafter"/>
</dbReference>
<dbReference type="Gene3D" id="3.90.1560.10">
    <property type="entry name" value="ComB-like"/>
    <property type="match status" value="1"/>
</dbReference>
<evidence type="ECO:0000256" key="3">
    <source>
        <dbReference type="ARBA" id="ARBA00012953"/>
    </source>
</evidence>
<evidence type="ECO:0000313" key="8">
    <source>
        <dbReference type="EMBL" id="AHF24835.1"/>
    </source>
</evidence>
<dbReference type="Pfam" id="PF04029">
    <property type="entry name" value="2-ph_phosp"/>
    <property type="match status" value="1"/>
</dbReference>
<sequence length="251" mass="27655">MTFSARAGIFPGWQGRIVRTGMDIEIFHLIDGAKQADGLTVIIDVFRAFSMECYLYALGAGEVRPVGTVEETFAWRERDRDCVLIGERHGKKIEGCDLGNSPSSIDPGLICGKRVIHTTSAGTQGIVNAVHADEILTGSFVNARAVAEYIRNKRPGKVSLVCMGKEGSAIAAEDELCAVYLKSMLTGDGMPDIDLRLGKLRFEGGAHFFDPELREIFPEQDFWMCIARDRFGFVLRVEKDSEGFAARKITV</sequence>
<evidence type="ECO:0000256" key="5">
    <source>
        <dbReference type="ARBA" id="ARBA00022801"/>
    </source>
</evidence>
<dbReference type="PANTHER" id="PTHR37311:SF1">
    <property type="entry name" value="2-PHOSPHOSULFOLACTATE PHOSPHATASE-RELATED"/>
    <property type="match status" value="1"/>
</dbReference>